<keyword evidence="2" id="KW-1185">Reference proteome</keyword>
<name>A0ABT8RGX2_9BACT</name>
<evidence type="ECO:0000313" key="2">
    <source>
        <dbReference type="Proteomes" id="UP001168528"/>
    </source>
</evidence>
<reference evidence="1" key="1">
    <citation type="submission" date="2023-07" db="EMBL/GenBank/DDBJ databases">
        <title>The genome sequence of Rhodocytophaga aerolata KACC 12507.</title>
        <authorList>
            <person name="Zhang X."/>
        </authorList>
    </citation>
    <scope>NUCLEOTIDE SEQUENCE</scope>
    <source>
        <strain evidence="1">KACC 12507</strain>
    </source>
</reference>
<dbReference type="Pfam" id="PF20012">
    <property type="entry name" value="GAP1-N1"/>
    <property type="match status" value="1"/>
</dbReference>
<proteinExistence type="predicted"/>
<evidence type="ECO:0000313" key="1">
    <source>
        <dbReference type="EMBL" id="MDO1451352.1"/>
    </source>
</evidence>
<dbReference type="EMBL" id="JAUKPO010000054">
    <property type="protein sequence ID" value="MDO1451352.1"/>
    <property type="molecule type" value="Genomic_DNA"/>
</dbReference>
<comment type="caution">
    <text evidence="1">The sequence shown here is derived from an EMBL/GenBank/DDBJ whole genome shotgun (WGS) entry which is preliminary data.</text>
</comment>
<dbReference type="Proteomes" id="UP001168528">
    <property type="component" value="Unassembled WGS sequence"/>
</dbReference>
<organism evidence="1 2">
    <name type="scientific">Rhodocytophaga aerolata</name>
    <dbReference type="NCBI Taxonomy" id="455078"/>
    <lineage>
        <taxon>Bacteria</taxon>
        <taxon>Pseudomonadati</taxon>
        <taxon>Bacteroidota</taxon>
        <taxon>Cytophagia</taxon>
        <taxon>Cytophagales</taxon>
        <taxon>Rhodocytophagaceae</taxon>
        <taxon>Rhodocytophaga</taxon>
    </lineage>
</organism>
<gene>
    <name evidence="1" type="ORF">Q0590_34070</name>
</gene>
<protein>
    <submittedName>
        <fullName evidence="1">Uncharacterized protein</fullName>
    </submittedName>
</protein>
<dbReference type="RefSeq" id="WP_302042150.1">
    <property type="nucleotide sequence ID" value="NZ_JAUKPO010000054.1"/>
</dbReference>
<sequence length="669" mass="78108">MILNQVLHGYKDGHTLLASSIELEADIKRQMLPMSDMSGGGIIKGFEEYITGYPLKQMNVYALAKTWYAPEMKRPGCVWTHTLLIDFNDLPDIEDIFLLLSLFKRPSLTELRLGDYSKSLDENLDYPYNVKKEPLDTSVSNNLIKRILHSLYGENEKPILIRSSSSLHLEQWLLSIWSQQWPRLRRNFRFCTGSIAPRSFAGTLLDLQVVPYKSAVGSLSNISIVIDETEKMEASQTEEWIELAYWDLYSSYPQLKFFFNFFGSDLPLQRTSFKSLANSYVFFNNNKPKLEECIHFLAGTFPSLQVASNLKLAILNDQNNSFSNFLPRYQENAIVYHLTITKYYESFEYKKLNYLARFRNSFKNLNESSMKLLKEIIKHGPNPYGEEAITELANFLGENEYLQSLWADKQLSSVFISLNPKLTYNKNFWLANENHHIELINQLQKSDIRSKVDWPLIVKLLIETDSNIDPAIFGDQGLKIESIILDWIDKEKSATPRINWLNYVKRNPAAILDWLNQQENPKKHVIEIIVNLLNPNSNIVIKNGLEPWLNFLSRLPRSRLDDVSIDVHSFCLALAFNIDSEKTQNIFELTFEVIYMALSADKLDYRLWKELEKHTKPLSFWKDWDKCKKIINALVDKYIRNVWSIKPMIKHVYNEELKVRISQQYKKRL</sequence>
<accession>A0ABT8RGX2</accession>